<organism evidence="2 3">
    <name type="scientific">Aspergillus novofumigatus (strain IBT 16806)</name>
    <dbReference type="NCBI Taxonomy" id="1392255"/>
    <lineage>
        <taxon>Eukaryota</taxon>
        <taxon>Fungi</taxon>
        <taxon>Dikarya</taxon>
        <taxon>Ascomycota</taxon>
        <taxon>Pezizomycotina</taxon>
        <taxon>Eurotiomycetes</taxon>
        <taxon>Eurotiomycetidae</taxon>
        <taxon>Eurotiales</taxon>
        <taxon>Aspergillaceae</taxon>
        <taxon>Aspergillus</taxon>
        <taxon>Aspergillus subgen. Fumigati</taxon>
    </lineage>
</organism>
<feature type="transmembrane region" description="Helical" evidence="1">
    <location>
        <begin position="136"/>
        <end position="153"/>
    </location>
</feature>
<sequence>MGFNGLDTVENCFHFSVCFAWAGPITCLSPLILFFSLFSFVAPMAAYDDLMPDSSGSADVMYNILGCRHPSLCNILQQALEHIDDYGAGVGGQSENEHSPVAARRNFFLQDYRTPAPAIFARLFLFYTLYYKRPGYALLFDFSTFCTILLYFLPVSQGTRTTETLLRYYDDRTVTDNPDTRIWFHCVHFGFLMSNSLTFLAIPAPVYVSCDSHT</sequence>
<proteinExistence type="predicted"/>
<keyword evidence="1" id="KW-1133">Transmembrane helix</keyword>
<comment type="caution">
    <text evidence="2">The sequence shown here is derived from an EMBL/GenBank/DDBJ whole genome shotgun (WGS) entry which is preliminary data.</text>
</comment>
<evidence type="ECO:0000313" key="3">
    <source>
        <dbReference type="Proteomes" id="UP000234474"/>
    </source>
</evidence>
<keyword evidence="3" id="KW-1185">Reference proteome</keyword>
<dbReference type="AlphaFoldDB" id="A0A2I1C6N7"/>
<gene>
    <name evidence="2" type="ORF">P174DRAFT_228732</name>
</gene>
<name>A0A2I1C6N7_ASPN1</name>
<evidence type="ECO:0000313" key="2">
    <source>
        <dbReference type="EMBL" id="PKX93297.1"/>
    </source>
</evidence>
<dbReference type="GeneID" id="36528727"/>
<dbReference type="RefSeq" id="XP_024681892.1">
    <property type="nucleotide sequence ID" value="XM_024821401.1"/>
</dbReference>
<keyword evidence="1" id="KW-0812">Transmembrane</keyword>
<feature type="transmembrane region" description="Helical" evidence="1">
    <location>
        <begin position="20"/>
        <end position="42"/>
    </location>
</feature>
<reference evidence="3" key="1">
    <citation type="journal article" date="2018" name="Proc. Natl. Acad. Sci. U.S.A.">
        <title>Linking secondary metabolites to gene clusters through genome sequencing of six diverse Aspergillus species.</title>
        <authorList>
            <person name="Kaerboelling I."/>
            <person name="Vesth T.C."/>
            <person name="Frisvad J.C."/>
            <person name="Nybo J.L."/>
            <person name="Theobald S."/>
            <person name="Kuo A."/>
            <person name="Bowyer P."/>
            <person name="Matsuda Y."/>
            <person name="Mondo S."/>
            <person name="Lyhne E.K."/>
            <person name="Kogle M.E."/>
            <person name="Clum A."/>
            <person name="Lipzen A."/>
            <person name="Salamov A."/>
            <person name="Ngan C.Y."/>
            <person name="Daum C."/>
            <person name="Chiniquy J."/>
            <person name="Barry K."/>
            <person name="LaButti K."/>
            <person name="Haridas S."/>
            <person name="Simmons B.A."/>
            <person name="Magnuson J.K."/>
            <person name="Mortensen U.H."/>
            <person name="Larsen T.O."/>
            <person name="Grigoriev I.V."/>
            <person name="Baker S.E."/>
            <person name="Andersen M.R."/>
        </authorList>
    </citation>
    <scope>NUCLEOTIDE SEQUENCE [LARGE SCALE GENOMIC DNA]</scope>
    <source>
        <strain evidence="3">IBT 16806</strain>
    </source>
</reference>
<dbReference type="Proteomes" id="UP000234474">
    <property type="component" value="Unassembled WGS sequence"/>
</dbReference>
<dbReference type="EMBL" id="MSZS01000005">
    <property type="protein sequence ID" value="PKX93297.1"/>
    <property type="molecule type" value="Genomic_DNA"/>
</dbReference>
<protein>
    <submittedName>
        <fullName evidence="2">Uncharacterized protein</fullName>
    </submittedName>
</protein>
<dbReference type="VEuPathDB" id="FungiDB:P174DRAFT_228732"/>
<keyword evidence="1" id="KW-0472">Membrane</keyword>
<accession>A0A2I1C6N7</accession>
<evidence type="ECO:0000256" key="1">
    <source>
        <dbReference type="SAM" id="Phobius"/>
    </source>
</evidence>